<keyword evidence="1" id="KW-0812">Transmembrane</keyword>
<evidence type="ECO:0000313" key="4">
    <source>
        <dbReference type="EMBL" id="KAK5580946.1"/>
    </source>
</evidence>
<feature type="domain" description="GPR180/TMEM145 transmembrane" evidence="3">
    <location>
        <begin position="159"/>
        <end position="384"/>
    </location>
</feature>
<evidence type="ECO:0000259" key="3">
    <source>
        <dbReference type="Pfam" id="PF10192"/>
    </source>
</evidence>
<proteinExistence type="predicted"/>
<feature type="transmembrane region" description="Helical" evidence="1">
    <location>
        <begin position="378"/>
        <end position="397"/>
    </location>
</feature>
<evidence type="ECO:0000256" key="1">
    <source>
        <dbReference type="SAM" id="Phobius"/>
    </source>
</evidence>
<keyword evidence="1" id="KW-1133">Transmembrane helix</keyword>
<feature type="transmembrane region" description="Helical" evidence="1">
    <location>
        <begin position="301"/>
        <end position="322"/>
    </location>
</feature>
<feature type="transmembrane region" description="Helical" evidence="1">
    <location>
        <begin position="190"/>
        <end position="216"/>
    </location>
</feature>
<dbReference type="EMBL" id="JAVFKY010000002">
    <property type="protein sequence ID" value="KAK5580946.1"/>
    <property type="molecule type" value="Genomic_DNA"/>
</dbReference>
<feature type="transmembrane region" description="Helical" evidence="1">
    <location>
        <begin position="334"/>
        <end position="358"/>
    </location>
</feature>
<dbReference type="PANTHER" id="PTHR23252:SF22">
    <property type="entry name" value="INTIMAL THICKNESS RELATED RECEPTOR IRP DOMAIN-CONTAINING PROTEIN"/>
    <property type="match status" value="1"/>
</dbReference>
<evidence type="ECO:0000256" key="2">
    <source>
        <dbReference type="SAM" id="SignalP"/>
    </source>
</evidence>
<keyword evidence="5" id="KW-1185">Reference proteome</keyword>
<keyword evidence="1" id="KW-0472">Membrane</keyword>
<dbReference type="Proteomes" id="UP001344447">
    <property type="component" value="Unassembled WGS sequence"/>
</dbReference>
<organism evidence="4 5">
    <name type="scientific">Dictyostelium firmibasis</name>
    <dbReference type="NCBI Taxonomy" id="79012"/>
    <lineage>
        <taxon>Eukaryota</taxon>
        <taxon>Amoebozoa</taxon>
        <taxon>Evosea</taxon>
        <taxon>Eumycetozoa</taxon>
        <taxon>Dictyostelia</taxon>
        <taxon>Dictyosteliales</taxon>
        <taxon>Dictyosteliaceae</taxon>
        <taxon>Dictyostelium</taxon>
    </lineage>
</organism>
<name>A0AAN7U477_9MYCE</name>
<evidence type="ECO:0000313" key="5">
    <source>
        <dbReference type="Proteomes" id="UP001344447"/>
    </source>
</evidence>
<dbReference type="PANTHER" id="PTHR23252">
    <property type="entry name" value="INTIMAL THICKNESS RECEPTOR-RELATED"/>
    <property type="match status" value="1"/>
</dbReference>
<feature type="transmembrane region" description="Helical" evidence="1">
    <location>
        <begin position="261"/>
        <end position="281"/>
    </location>
</feature>
<protein>
    <recommendedName>
        <fullName evidence="3">GPR180/TMEM145 transmembrane domain-containing protein</fullName>
    </recommendedName>
</protein>
<sequence>MNRVKLFLILSLAILISKVSSTRLRGEIFAPQPFTKYIGKFCFNNGGNIIVDINWDYINIDTAKLLLFSDTIDNVIEKVESLSCYSKVTPSYEFNRYSNLSKVYQVKGQRDRYWYLVIQNCEKFPSKLQYDISLSNEGDQFDRFLSADQQSVPQVHTFYFILGLILILISIIWIAQYFRRNNLNGWVIESLVMIMTLSLVSIFLYTFNWVYVIYNIPPGNRYYEISNWLYIFSKNLFYLLLIYAGQGWTTSIYYNSMIRNCVNLFFIIFNIALGWSLSFIYNYQKPDIRAYNYYLDTLPGYFSYVAYGILTIYFIVCNVISYRSLNDAEPLRKTYLKIFTFVFSIYMLSPILVGIISHFVVEYMKFKVSTIMNHTFDFIFYIVLMVFFRPTAGNVLVNKLVNSCGIELKEFKNNPSNI</sequence>
<feature type="chain" id="PRO_5043055795" description="GPR180/TMEM145 transmembrane domain-containing protein" evidence="2">
    <location>
        <begin position="22"/>
        <end position="418"/>
    </location>
</feature>
<feature type="signal peptide" evidence="2">
    <location>
        <begin position="1"/>
        <end position="21"/>
    </location>
</feature>
<dbReference type="GO" id="GO:0007186">
    <property type="term" value="P:G protein-coupled receptor signaling pathway"/>
    <property type="evidence" value="ECO:0007669"/>
    <property type="project" value="InterPro"/>
</dbReference>
<dbReference type="InterPro" id="IPR019336">
    <property type="entry name" value="GPR180/TMEM145_TM"/>
</dbReference>
<dbReference type="GO" id="GO:0019236">
    <property type="term" value="P:response to pheromone"/>
    <property type="evidence" value="ECO:0007669"/>
    <property type="project" value="InterPro"/>
</dbReference>
<feature type="transmembrane region" description="Helical" evidence="1">
    <location>
        <begin position="236"/>
        <end position="254"/>
    </location>
</feature>
<dbReference type="InterPro" id="IPR047831">
    <property type="entry name" value="GPR180/TMEM145"/>
</dbReference>
<dbReference type="AlphaFoldDB" id="A0AAN7U477"/>
<accession>A0AAN7U477</accession>
<reference evidence="4 5" key="1">
    <citation type="submission" date="2023-11" db="EMBL/GenBank/DDBJ databases">
        <title>Dfirmibasis_genome.</title>
        <authorList>
            <person name="Edelbroek B."/>
            <person name="Kjellin J."/>
            <person name="Jerlstrom-Hultqvist J."/>
            <person name="Soderbom F."/>
        </authorList>
    </citation>
    <scope>NUCLEOTIDE SEQUENCE [LARGE SCALE GENOMIC DNA]</scope>
    <source>
        <strain evidence="4 5">TNS-C-14</strain>
    </source>
</reference>
<gene>
    <name evidence="4" type="ORF">RB653_000973</name>
</gene>
<feature type="transmembrane region" description="Helical" evidence="1">
    <location>
        <begin position="158"/>
        <end position="178"/>
    </location>
</feature>
<keyword evidence="2" id="KW-0732">Signal</keyword>
<dbReference type="Pfam" id="PF10192">
    <property type="entry name" value="GPR180-TMEM145_TM"/>
    <property type="match status" value="1"/>
</dbReference>
<comment type="caution">
    <text evidence="4">The sequence shown here is derived from an EMBL/GenBank/DDBJ whole genome shotgun (WGS) entry which is preliminary data.</text>
</comment>